<comment type="caution">
    <text evidence="6">The sequence shown here is derived from an EMBL/GenBank/DDBJ whole genome shotgun (WGS) entry which is preliminary data.</text>
</comment>
<dbReference type="EMBL" id="JABWCS010000221">
    <property type="protein sequence ID" value="NUU64060.1"/>
    <property type="molecule type" value="Genomic_DNA"/>
</dbReference>
<sequence>MELKYLYTVKTILEAGSFQNAARQLNYTQSTITFQMQQLEQELNVKIFEKIGRKMVLTQAGKEILPLIDNIIKSTEQISNYGKSTLEISGDLNVAIPESLLIYKFQPLLKAFKEQAPRVKLSLQALNCYVIKDKIVSGGADLGIHYDVGGSSASVMNRSLSAHDLVLIASPLLVEDQHNFTAKNQVKAVSMIVNDPSSIFQQKFDQYIKDKNIVMDNIIEVGSIEATKRCVSSNLGVAYLPRFAVEEELRNQSLIELPTALESERITAICSHHKNKWLSPAMELFVSLLEEHLV</sequence>
<dbReference type="InterPro" id="IPR000847">
    <property type="entry name" value="LysR_HTH_N"/>
</dbReference>
<keyword evidence="2" id="KW-0805">Transcription regulation</keyword>
<dbReference type="InterPro" id="IPR005119">
    <property type="entry name" value="LysR_subst-bd"/>
</dbReference>
<reference evidence="6" key="1">
    <citation type="submission" date="2020-06" db="EMBL/GenBank/DDBJ databases">
        <title>Paenibacillus sp. nov., isolated from soil.</title>
        <authorList>
            <person name="Seo Y.L."/>
        </authorList>
    </citation>
    <scope>NUCLEOTIDE SEQUENCE [LARGE SCALE GENOMIC DNA]</scope>
    <source>
        <strain evidence="6">JW14</strain>
    </source>
</reference>
<dbReference type="SUPFAM" id="SSF46785">
    <property type="entry name" value="Winged helix' DNA-binding domain"/>
    <property type="match status" value="1"/>
</dbReference>
<evidence type="ECO:0000313" key="6">
    <source>
        <dbReference type="EMBL" id="NUU64060.1"/>
    </source>
</evidence>
<organism evidence="6 7">
    <name type="scientific">Paenibacillus agri</name>
    <dbReference type="NCBI Taxonomy" id="2744309"/>
    <lineage>
        <taxon>Bacteria</taxon>
        <taxon>Bacillati</taxon>
        <taxon>Bacillota</taxon>
        <taxon>Bacilli</taxon>
        <taxon>Bacillales</taxon>
        <taxon>Paenibacillaceae</taxon>
        <taxon>Paenibacillus</taxon>
    </lineage>
</organism>
<keyword evidence="7" id="KW-1185">Reference proteome</keyword>
<dbReference type="PRINTS" id="PR00039">
    <property type="entry name" value="HTHLYSR"/>
</dbReference>
<dbReference type="CDD" id="cd05466">
    <property type="entry name" value="PBP2_LTTR_substrate"/>
    <property type="match status" value="1"/>
</dbReference>
<protein>
    <submittedName>
        <fullName evidence="6">LysR family transcriptional regulator</fullName>
    </submittedName>
</protein>
<gene>
    <name evidence="6" type="ORF">HPT30_27295</name>
</gene>
<dbReference type="InterPro" id="IPR036390">
    <property type="entry name" value="WH_DNA-bd_sf"/>
</dbReference>
<dbReference type="Pfam" id="PF00126">
    <property type="entry name" value="HTH_1"/>
    <property type="match status" value="1"/>
</dbReference>
<accession>A0A850EVW8</accession>
<dbReference type="GO" id="GO:0003700">
    <property type="term" value="F:DNA-binding transcription factor activity"/>
    <property type="evidence" value="ECO:0007669"/>
    <property type="project" value="InterPro"/>
</dbReference>
<keyword evidence="4" id="KW-0804">Transcription</keyword>
<proteinExistence type="inferred from homology"/>
<dbReference type="Gene3D" id="1.10.10.10">
    <property type="entry name" value="Winged helix-like DNA-binding domain superfamily/Winged helix DNA-binding domain"/>
    <property type="match status" value="1"/>
</dbReference>
<evidence type="ECO:0000256" key="2">
    <source>
        <dbReference type="ARBA" id="ARBA00023015"/>
    </source>
</evidence>
<dbReference type="PROSITE" id="PS50931">
    <property type="entry name" value="HTH_LYSR"/>
    <property type="match status" value="1"/>
</dbReference>
<feature type="domain" description="HTH lysR-type" evidence="5">
    <location>
        <begin position="1"/>
        <end position="58"/>
    </location>
</feature>
<dbReference type="RefSeq" id="WP_175374422.1">
    <property type="nucleotide sequence ID" value="NZ_JABWCS010000221.1"/>
</dbReference>
<dbReference type="Pfam" id="PF03466">
    <property type="entry name" value="LysR_substrate"/>
    <property type="match status" value="1"/>
</dbReference>
<evidence type="ECO:0000256" key="4">
    <source>
        <dbReference type="ARBA" id="ARBA00023163"/>
    </source>
</evidence>
<keyword evidence="3" id="KW-0238">DNA-binding</keyword>
<name>A0A850EVW8_9BACL</name>
<dbReference type="PANTHER" id="PTHR30126">
    <property type="entry name" value="HTH-TYPE TRANSCRIPTIONAL REGULATOR"/>
    <property type="match status" value="1"/>
</dbReference>
<dbReference type="SUPFAM" id="SSF53850">
    <property type="entry name" value="Periplasmic binding protein-like II"/>
    <property type="match status" value="1"/>
</dbReference>
<evidence type="ECO:0000259" key="5">
    <source>
        <dbReference type="PROSITE" id="PS50931"/>
    </source>
</evidence>
<dbReference type="GO" id="GO:0000976">
    <property type="term" value="F:transcription cis-regulatory region binding"/>
    <property type="evidence" value="ECO:0007669"/>
    <property type="project" value="TreeGrafter"/>
</dbReference>
<dbReference type="InterPro" id="IPR036388">
    <property type="entry name" value="WH-like_DNA-bd_sf"/>
</dbReference>
<comment type="similarity">
    <text evidence="1">Belongs to the LysR transcriptional regulatory family.</text>
</comment>
<dbReference type="PANTHER" id="PTHR30126:SF5">
    <property type="entry name" value="HTH-TYPE TRANSCRIPTIONAL ACTIVATOR CMPR"/>
    <property type="match status" value="1"/>
</dbReference>
<evidence type="ECO:0000256" key="1">
    <source>
        <dbReference type="ARBA" id="ARBA00009437"/>
    </source>
</evidence>
<evidence type="ECO:0000313" key="7">
    <source>
        <dbReference type="Proteomes" id="UP000564806"/>
    </source>
</evidence>
<evidence type="ECO:0000256" key="3">
    <source>
        <dbReference type="ARBA" id="ARBA00023125"/>
    </source>
</evidence>
<dbReference type="Gene3D" id="3.40.190.290">
    <property type="match status" value="1"/>
</dbReference>
<dbReference type="Proteomes" id="UP000564806">
    <property type="component" value="Unassembled WGS sequence"/>
</dbReference>
<dbReference type="AlphaFoldDB" id="A0A850EVW8"/>